<accession>A0A1D1VFM4</accession>
<evidence type="ECO:0000256" key="1">
    <source>
        <dbReference type="SAM" id="Phobius"/>
    </source>
</evidence>
<sequence length="101" mass="11343">MAREFLVPVLDELEAFGSFYLQVIVIIDVFCVSFCVPVRFAVPANSTGLLRRNRTFSCLTFFPGYVAVTFCKRTNLVDNTLLELAAIDSWSEIGKTNVLEI</sequence>
<name>A0A1D1VFM4_RAMVA</name>
<gene>
    <name evidence="2" type="primary">RvY_10569-1</name>
    <name evidence="2" type="synonym">RvY_10569.1</name>
    <name evidence="2" type="ORF">RvY_10569</name>
</gene>
<proteinExistence type="predicted"/>
<evidence type="ECO:0000313" key="3">
    <source>
        <dbReference type="Proteomes" id="UP000186922"/>
    </source>
</evidence>
<keyword evidence="1" id="KW-0812">Transmembrane</keyword>
<dbReference type="Proteomes" id="UP000186922">
    <property type="component" value="Unassembled WGS sequence"/>
</dbReference>
<organism evidence="2 3">
    <name type="scientific">Ramazzottius varieornatus</name>
    <name type="common">Water bear</name>
    <name type="synonym">Tardigrade</name>
    <dbReference type="NCBI Taxonomy" id="947166"/>
    <lineage>
        <taxon>Eukaryota</taxon>
        <taxon>Metazoa</taxon>
        <taxon>Ecdysozoa</taxon>
        <taxon>Tardigrada</taxon>
        <taxon>Eutardigrada</taxon>
        <taxon>Parachela</taxon>
        <taxon>Hypsibioidea</taxon>
        <taxon>Ramazzottiidae</taxon>
        <taxon>Ramazzottius</taxon>
    </lineage>
</organism>
<comment type="caution">
    <text evidence="2">The sequence shown here is derived from an EMBL/GenBank/DDBJ whole genome shotgun (WGS) entry which is preliminary data.</text>
</comment>
<protein>
    <submittedName>
        <fullName evidence="2">Uncharacterized protein</fullName>
    </submittedName>
</protein>
<dbReference type="AlphaFoldDB" id="A0A1D1VFM4"/>
<keyword evidence="1" id="KW-0472">Membrane</keyword>
<evidence type="ECO:0000313" key="2">
    <source>
        <dbReference type="EMBL" id="GAU99595.1"/>
    </source>
</evidence>
<keyword evidence="3" id="KW-1185">Reference proteome</keyword>
<feature type="transmembrane region" description="Helical" evidence="1">
    <location>
        <begin position="20"/>
        <end position="42"/>
    </location>
</feature>
<dbReference type="EMBL" id="BDGG01000005">
    <property type="protein sequence ID" value="GAU99595.1"/>
    <property type="molecule type" value="Genomic_DNA"/>
</dbReference>
<keyword evidence="1" id="KW-1133">Transmembrane helix</keyword>
<reference evidence="2 3" key="1">
    <citation type="journal article" date="2016" name="Nat. Commun.">
        <title>Extremotolerant tardigrade genome and improved radiotolerance of human cultured cells by tardigrade-unique protein.</title>
        <authorList>
            <person name="Hashimoto T."/>
            <person name="Horikawa D.D."/>
            <person name="Saito Y."/>
            <person name="Kuwahara H."/>
            <person name="Kozuka-Hata H."/>
            <person name="Shin-I T."/>
            <person name="Minakuchi Y."/>
            <person name="Ohishi K."/>
            <person name="Motoyama A."/>
            <person name="Aizu T."/>
            <person name="Enomoto A."/>
            <person name="Kondo K."/>
            <person name="Tanaka S."/>
            <person name="Hara Y."/>
            <person name="Koshikawa S."/>
            <person name="Sagara H."/>
            <person name="Miura T."/>
            <person name="Yokobori S."/>
            <person name="Miyagawa K."/>
            <person name="Suzuki Y."/>
            <person name="Kubo T."/>
            <person name="Oyama M."/>
            <person name="Kohara Y."/>
            <person name="Fujiyama A."/>
            <person name="Arakawa K."/>
            <person name="Katayama T."/>
            <person name="Toyoda A."/>
            <person name="Kunieda T."/>
        </authorList>
    </citation>
    <scope>NUCLEOTIDE SEQUENCE [LARGE SCALE GENOMIC DNA]</scope>
    <source>
        <strain evidence="2 3">YOKOZUNA-1</strain>
    </source>
</reference>